<feature type="compositionally biased region" description="Gly residues" evidence="1">
    <location>
        <begin position="420"/>
        <end position="430"/>
    </location>
</feature>
<reference evidence="3" key="1">
    <citation type="journal article" date="2021" name="Proc. Natl. Acad. Sci. U.S.A.">
        <title>Three genomes in the algal genus Volvox reveal the fate of a haploid sex-determining region after a transition to homothallism.</title>
        <authorList>
            <person name="Yamamoto K."/>
            <person name="Hamaji T."/>
            <person name="Kawai-Toyooka H."/>
            <person name="Matsuzaki R."/>
            <person name="Takahashi F."/>
            <person name="Nishimura Y."/>
            <person name="Kawachi M."/>
            <person name="Noguchi H."/>
            <person name="Minakuchi Y."/>
            <person name="Umen J.G."/>
            <person name="Toyoda A."/>
            <person name="Nozaki H."/>
        </authorList>
    </citation>
    <scope>NUCLEOTIDE SEQUENCE</scope>
    <source>
        <strain evidence="3">NIES-3785</strain>
        <strain evidence="2">NIES-3786</strain>
    </source>
</reference>
<feature type="region of interest" description="Disordered" evidence="1">
    <location>
        <begin position="155"/>
        <end position="190"/>
    </location>
</feature>
<proteinExistence type="predicted"/>
<dbReference type="OrthoDB" id="533842at2759"/>
<feature type="region of interest" description="Disordered" evidence="1">
    <location>
        <begin position="1"/>
        <end position="127"/>
    </location>
</feature>
<accession>A0A8J4GRQ4</accession>
<sequence>MPTSAADILDVDKEPATSADTGRRSSFKLPAPLNMNDEVLDRNVWSPNRRNSSIVANGELRSSNSPRTTQQMLPSQGSGGSGLGSPKPVTPTRFEDPLLSMPSFRRGVGSPTLESTGSGSAGGNGPVMSPVALSPSFRALSSNSFSARRSHIDFRRSVPGGSNVTSAGEAAAMGRPSSARQPSLARGNSDFGNHLDLLGYASSVAGSESGGPGLDDDEAIDTENDAATAGPHTGLSPRSTVVTAGIGISIGPGGSAFTPIRRHSAFAAHSPGASSRHSYTSSAARLQPRPSEDEEFMARLHQNRTSWRERPRAGSYGPAGLSFGGSPAPCEGLQNQTHAALQQLRGELKSLSVRSMHGSAAAVVAPAASAAALPFVAAATGGGSGGGHPVVAGIGNGPVDYGAGGSSGGGGDGAFSESGLSGGASGGGVGSPTPGYGRHSEGQAQQLSPSRLSASCSNYYNSGDECGAGRNGAGVPTEPQIFPHYQALPHSGGLGNRAPLTATAAAVHSAVVAHTEARVRA</sequence>
<feature type="compositionally biased region" description="Polar residues" evidence="1">
    <location>
        <begin position="45"/>
        <end position="74"/>
    </location>
</feature>
<keyword evidence="5" id="KW-1185">Reference proteome</keyword>
<evidence type="ECO:0000313" key="4">
    <source>
        <dbReference type="Proteomes" id="UP000722791"/>
    </source>
</evidence>
<gene>
    <name evidence="2" type="ORF">Vretifemale_13021</name>
    <name evidence="3" type="ORF">Vretimale_15958</name>
</gene>
<dbReference type="EMBL" id="BNCP01000029">
    <property type="protein sequence ID" value="GIL84277.1"/>
    <property type="molecule type" value="Genomic_DNA"/>
</dbReference>
<comment type="caution">
    <text evidence="3">The sequence shown here is derived from an EMBL/GenBank/DDBJ whole genome shotgun (WGS) entry which is preliminary data.</text>
</comment>
<evidence type="ECO:0000313" key="3">
    <source>
        <dbReference type="EMBL" id="GIM12581.1"/>
    </source>
</evidence>
<organism evidence="3 4">
    <name type="scientific">Volvox reticuliferus</name>
    <dbReference type="NCBI Taxonomy" id="1737510"/>
    <lineage>
        <taxon>Eukaryota</taxon>
        <taxon>Viridiplantae</taxon>
        <taxon>Chlorophyta</taxon>
        <taxon>core chlorophytes</taxon>
        <taxon>Chlorophyceae</taxon>
        <taxon>CS clade</taxon>
        <taxon>Chlamydomonadales</taxon>
        <taxon>Volvocaceae</taxon>
        <taxon>Volvox</taxon>
    </lineage>
</organism>
<feature type="region of interest" description="Disordered" evidence="1">
    <location>
        <begin position="267"/>
        <end position="292"/>
    </location>
</feature>
<dbReference type="AlphaFoldDB" id="A0A8J4GRQ4"/>
<feature type="region of interest" description="Disordered" evidence="1">
    <location>
        <begin position="405"/>
        <end position="449"/>
    </location>
</feature>
<feature type="region of interest" description="Disordered" evidence="1">
    <location>
        <begin position="203"/>
        <end position="239"/>
    </location>
</feature>
<dbReference type="Proteomes" id="UP000747110">
    <property type="component" value="Unassembled WGS sequence"/>
</dbReference>
<evidence type="ECO:0000313" key="2">
    <source>
        <dbReference type="EMBL" id="GIL84277.1"/>
    </source>
</evidence>
<feature type="compositionally biased region" description="Polar residues" evidence="1">
    <location>
        <begin position="272"/>
        <end position="284"/>
    </location>
</feature>
<feature type="compositionally biased region" description="Acidic residues" evidence="1">
    <location>
        <begin position="214"/>
        <end position="224"/>
    </location>
</feature>
<evidence type="ECO:0000256" key="1">
    <source>
        <dbReference type="SAM" id="MobiDB-lite"/>
    </source>
</evidence>
<evidence type="ECO:0000313" key="5">
    <source>
        <dbReference type="Proteomes" id="UP000747110"/>
    </source>
</evidence>
<dbReference type="EMBL" id="BNCQ01000044">
    <property type="protein sequence ID" value="GIM12581.1"/>
    <property type="molecule type" value="Genomic_DNA"/>
</dbReference>
<protein>
    <submittedName>
        <fullName evidence="3">Uncharacterized protein</fullName>
    </submittedName>
</protein>
<name>A0A8J4GRQ4_9CHLO</name>
<dbReference type="Proteomes" id="UP000722791">
    <property type="component" value="Unassembled WGS sequence"/>
</dbReference>